<gene>
    <name evidence="2" type="ORF">ERJ67_01515</name>
</gene>
<evidence type="ECO:0000256" key="1">
    <source>
        <dbReference type="SAM" id="Phobius"/>
    </source>
</evidence>
<dbReference type="Proteomes" id="UP000317990">
    <property type="component" value="Unassembled WGS sequence"/>
</dbReference>
<dbReference type="AlphaFoldDB" id="A0A524RQN3"/>
<feature type="transmembrane region" description="Helical" evidence="1">
    <location>
        <begin position="23"/>
        <end position="41"/>
    </location>
</feature>
<keyword evidence="1" id="KW-0472">Membrane</keyword>
<organism evidence="2 3">
    <name type="scientific">Aphanocapsa feldmannii 277cV</name>
    <dbReference type="NCBI Taxonomy" id="2507553"/>
    <lineage>
        <taxon>Bacteria</taxon>
        <taxon>Bacillati</taxon>
        <taxon>Cyanobacteriota</taxon>
        <taxon>Cyanophyceae</taxon>
        <taxon>Oscillatoriophycideae</taxon>
        <taxon>Chroococcales</taxon>
        <taxon>Microcystaceae</taxon>
        <taxon>Aphanocapsa</taxon>
    </lineage>
</organism>
<sequence>MEAKIKHLELIQGVINRLAANSFQIKGWTVILVSALLALLAQEGRIKLAYIGFIPVLVFWGLDGYFLWQERLFRDLYNQIRVMDESKINFSMVTGAGKRTWCGAMLSTTLLIFYMALSLLVLVVFAM</sequence>
<dbReference type="EMBL" id="SRMO01000028">
    <property type="protein sequence ID" value="TGG94809.1"/>
    <property type="molecule type" value="Genomic_DNA"/>
</dbReference>
<feature type="transmembrane region" description="Helical" evidence="1">
    <location>
        <begin position="104"/>
        <end position="126"/>
    </location>
</feature>
<accession>A0A524RQN3</accession>
<keyword evidence="1" id="KW-0812">Transmembrane</keyword>
<evidence type="ECO:0008006" key="4">
    <source>
        <dbReference type="Google" id="ProtNLM"/>
    </source>
</evidence>
<keyword evidence="1" id="KW-1133">Transmembrane helix</keyword>
<proteinExistence type="predicted"/>
<reference evidence="2 3" key="1">
    <citation type="journal article" date="2019" name="mSystems">
        <title>Life at home and on the roam: Genomic adaptions reflect the dual lifestyle of an intracellular, facultative symbiont.</title>
        <authorList>
            <person name="Burgsdorf I."/>
        </authorList>
    </citation>
    <scope>NUCLEOTIDE SEQUENCE [LARGE SCALE GENOMIC DNA]</scope>
    <source>
        <strain evidence="2">277cV</strain>
    </source>
</reference>
<evidence type="ECO:0000313" key="2">
    <source>
        <dbReference type="EMBL" id="TGG94809.1"/>
    </source>
</evidence>
<feature type="transmembrane region" description="Helical" evidence="1">
    <location>
        <begin position="48"/>
        <end position="68"/>
    </location>
</feature>
<name>A0A524RQN3_9CHRO</name>
<protein>
    <recommendedName>
        <fullName evidence="4">DUF1230 family protein</fullName>
    </recommendedName>
</protein>
<evidence type="ECO:0000313" key="3">
    <source>
        <dbReference type="Proteomes" id="UP000317990"/>
    </source>
</evidence>
<comment type="caution">
    <text evidence="2">The sequence shown here is derived from an EMBL/GenBank/DDBJ whole genome shotgun (WGS) entry which is preliminary data.</text>
</comment>